<dbReference type="InterPro" id="IPR001584">
    <property type="entry name" value="Integrase_cat-core"/>
</dbReference>
<gene>
    <name evidence="2" type="ORF">PARMNEM_LOCUS3216</name>
</gene>
<feature type="domain" description="Integrase catalytic" evidence="1">
    <location>
        <begin position="1"/>
        <end position="116"/>
    </location>
</feature>
<dbReference type="AlphaFoldDB" id="A0AAV1KGX9"/>
<dbReference type="GO" id="GO:0015074">
    <property type="term" value="P:DNA integration"/>
    <property type="evidence" value="ECO:0007669"/>
    <property type="project" value="InterPro"/>
</dbReference>
<sequence>MNFTNSISVTKALRVLGVWFDLPKQLVSDNDPPSTSSEFKQFLVTNGIEHTYSAPYHSSSNGATENAVKTCKNVIKKAISQKLDVDVALLRFLLVYRNTEHCTKGESPAKLLQGRALRMRLDCLKPERADRVHTSQKRQQLASGGLRRNFREGDTIWYRNYGARRKWLEGKIQFKVGNTNYEILGIDGIVHHRHADQLRHAFNVALNDTPIHSEKCRRSSFNPF</sequence>
<dbReference type="SUPFAM" id="SSF53098">
    <property type="entry name" value="Ribonuclease H-like"/>
    <property type="match status" value="1"/>
</dbReference>
<dbReference type="PANTHER" id="PTHR37984">
    <property type="entry name" value="PROTEIN CBG26694"/>
    <property type="match status" value="1"/>
</dbReference>
<dbReference type="GO" id="GO:0003676">
    <property type="term" value="F:nucleic acid binding"/>
    <property type="evidence" value="ECO:0007669"/>
    <property type="project" value="InterPro"/>
</dbReference>
<comment type="caution">
    <text evidence="2">The sequence shown here is derived from an EMBL/GenBank/DDBJ whole genome shotgun (WGS) entry which is preliminary data.</text>
</comment>
<protein>
    <recommendedName>
        <fullName evidence="1">Integrase catalytic domain-containing protein</fullName>
    </recommendedName>
</protein>
<evidence type="ECO:0000259" key="1">
    <source>
        <dbReference type="PROSITE" id="PS50994"/>
    </source>
</evidence>
<name>A0AAV1KGX9_9NEOP</name>
<dbReference type="PROSITE" id="PS50994">
    <property type="entry name" value="INTEGRASE"/>
    <property type="match status" value="1"/>
</dbReference>
<proteinExistence type="predicted"/>
<evidence type="ECO:0000313" key="3">
    <source>
        <dbReference type="Proteomes" id="UP001314205"/>
    </source>
</evidence>
<keyword evidence="3" id="KW-1185">Reference proteome</keyword>
<accession>A0AAV1KGX9</accession>
<dbReference type="PANTHER" id="PTHR37984:SF5">
    <property type="entry name" value="PROTEIN NYNRIN-LIKE"/>
    <property type="match status" value="1"/>
</dbReference>
<dbReference type="InterPro" id="IPR050951">
    <property type="entry name" value="Retrovirus_Pol_polyprotein"/>
</dbReference>
<dbReference type="Proteomes" id="UP001314205">
    <property type="component" value="Unassembled WGS sequence"/>
</dbReference>
<dbReference type="InterPro" id="IPR012337">
    <property type="entry name" value="RNaseH-like_sf"/>
</dbReference>
<reference evidence="2 3" key="1">
    <citation type="submission" date="2023-11" db="EMBL/GenBank/DDBJ databases">
        <authorList>
            <person name="Hedman E."/>
            <person name="Englund M."/>
            <person name="Stromberg M."/>
            <person name="Nyberg Akerstrom W."/>
            <person name="Nylinder S."/>
            <person name="Jareborg N."/>
            <person name="Kallberg Y."/>
            <person name="Kronander E."/>
        </authorList>
    </citation>
    <scope>NUCLEOTIDE SEQUENCE [LARGE SCALE GENOMIC DNA]</scope>
</reference>
<dbReference type="EMBL" id="CAVLGL010000035">
    <property type="protein sequence ID" value="CAK1581569.1"/>
    <property type="molecule type" value="Genomic_DNA"/>
</dbReference>
<evidence type="ECO:0000313" key="2">
    <source>
        <dbReference type="EMBL" id="CAK1581569.1"/>
    </source>
</evidence>
<organism evidence="2 3">
    <name type="scientific">Parnassius mnemosyne</name>
    <name type="common">clouded apollo</name>
    <dbReference type="NCBI Taxonomy" id="213953"/>
    <lineage>
        <taxon>Eukaryota</taxon>
        <taxon>Metazoa</taxon>
        <taxon>Ecdysozoa</taxon>
        <taxon>Arthropoda</taxon>
        <taxon>Hexapoda</taxon>
        <taxon>Insecta</taxon>
        <taxon>Pterygota</taxon>
        <taxon>Neoptera</taxon>
        <taxon>Endopterygota</taxon>
        <taxon>Lepidoptera</taxon>
        <taxon>Glossata</taxon>
        <taxon>Ditrysia</taxon>
        <taxon>Papilionoidea</taxon>
        <taxon>Papilionidae</taxon>
        <taxon>Parnassiinae</taxon>
        <taxon>Parnassini</taxon>
        <taxon>Parnassius</taxon>
        <taxon>Driopa</taxon>
    </lineage>
</organism>
<dbReference type="Gene3D" id="3.30.420.10">
    <property type="entry name" value="Ribonuclease H-like superfamily/Ribonuclease H"/>
    <property type="match status" value="1"/>
</dbReference>
<dbReference type="InterPro" id="IPR036397">
    <property type="entry name" value="RNaseH_sf"/>
</dbReference>